<dbReference type="GO" id="GO:0005524">
    <property type="term" value="F:ATP binding"/>
    <property type="evidence" value="ECO:0007669"/>
    <property type="project" value="UniProtKB-KW"/>
</dbReference>
<dbReference type="Pfam" id="PF00437">
    <property type="entry name" value="T2SSE"/>
    <property type="match status" value="1"/>
</dbReference>
<name>A0A644WP74_9ZZZZ</name>
<dbReference type="InterPro" id="IPR001482">
    <property type="entry name" value="T2SS/T4SS_dom"/>
</dbReference>
<dbReference type="EMBL" id="VSSQ01001007">
    <property type="protein sequence ID" value="MPM04084.1"/>
    <property type="molecule type" value="Genomic_DNA"/>
</dbReference>
<dbReference type="PROSITE" id="PS00662">
    <property type="entry name" value="T2SP_E"/>
    <property type="match status" value="1"/>
</dbReference>
<evidence type="ECO:0000256" key="1">
    <source>
        <dbReference type="ARBA" id="ARBA00022741"/>
    </source>
</evidence>
<keyword evidence="1" id="KW-0547">Nucleotide-binding</keyword>
<sequence length="479" mass="54020">MSEVRKIHIKSDLQQILSSDQAWHYRIIPVGKKDNIIEFLIDEKQDLSIVRNELEVLLGNEVLLSPAESDEIQIALAGYYRKSNHETKTQLNVVSGNADNLIENLISEAREIRSSDIHLEPYEEYAKVRYRVDGKLLERYRIQKAEYPSIVNRIKIKAHLDIAEKRLPQDGRISFRFKKEEFDIRVSVLPTLHGEKIVLRILASDAASVDISTLGFSEQQLGLYLEEIRKTQGIIMISGPTGSGKTTTLYATLKLLNQEASNILTIEDPIEYTIEGVNQVQLKESIGLSFSSAMRTFLRQDPDIIMLGEIRDGETAQMATRAALTGHLVLSTVHTNSAWGTIDRLIDMDIPPFLLAATLNVSIAQRLVRFLCPHCKTPVSYNPGHLPPVYKPAFEPEHIYEAAGCEKCYYTGYSGRKAIYEIIPIDQELRNVIRTNPSEAMTYLSSQGIRTLADQAFSLLVSGETTAVEIYPHLMNNTF</sequence>
<accession>A0A644WP74</accession>
<dbReference type="GO" id="GO:0016887">
    <property type="term" value="F:ATP hydrolysis activity"/>
    <property type="evidence" value="ECO:0007669"/>
    <property type="project" value="TreeGrafter"/>
</dbReference>
<gene>
    <name evidence="4" type="ORF">SDC9_50354</name>
</gene>
<protein>
    <recommendedName>
        <fullName evidence="3">Bacterial type II secretion system protein E domain-containing protein</fullName>
    </recommendedName>
</protein>
<dbReference type="InterPro" id="IPR027417">
    <property type="entry name" value="P-loop_NTPase"/>
</dbReference>
<evidence type="ECO:0000259" key="3">
    <source>
        <dbReference type="PROSITE" id="PS00662"/>
    </source>
</evidence>
<proteinExistence type="predicted"/>
<dbReference type="Gene3D" id="3.40.50.300">
    <property type="entry name" value="P-loop containing nucleotide triphosphate hydrolases"/>
    <property type="match status" value="1"/>
</dbReference>
<dbReference type="PANTHER" id="PTHR30258:SF1">
    <property type="entry name" value="PROTEIN TRANSPORT PROTEIN HOFB HOMOLOG"/>
    <property type="match status" value="1"/>
</dbReference>
<reference evidence="4" key="1">
    <citation type="submission" date="2019-08" db="EMBL/GenBank/DDBJ databases">
        <authorList>
            <person name="Kucharzyk K."/>
            <person name="Murdoch R.W."/>
            <person name="Higgins S."/>
            <person name="Loffler F."/>
        </authorList>
    </citation>
    <scope>NUCLEOTIDE SEQUENCE</scope>
</reference>
<dbReference type="CDD" id="cd01129">
    <property type="entry name" value="PulE-GspE-like"/>
    <property type="match status" value="1"/>
</dbReference>
<dbReference type="InterPro" id="IPR003593">
    <property type="entry name" value="AAA+_ATPase"/>
</dbReference>
<comment type="caution">
    <text evidence="4">The sequence shown here is derived from an EMBL/GenBank/DDBJ whole genome shotgun (WGS) entry which is preliminary data.</text>
</comment>
<evidence type="ECO:0000313" key="4">
    <source>
        <dbReference type="EMBL" id="MPM04084.1"/>
    </source>
</evidence>
<dbReference type="AlphaFoldDB" id="A0A644WP74"/>
<dbReference type="SUPFAM" id="SSF52540">
    <property type="entry name" value="P-loop containing nucleoside triphosphate hydrolases"/>
    <property type="match status" value="1"/>
</dbReference>
<organism evidence="4">
    <name type="scientific">bioreactor metagenome</name>
    <dbReference type="NCBI Taxonomy" id="1076179"/>
    <lineage>
        <taxon>unclassified sequences</taxon>
        <taxon>metagenomes</taxon>
        <taxon>ecological metagenomes</taxon>
    </lineage>
</organism>
<evidence type="ECO:0000256" key="2">
    <source>
        <dbReference type="ARBA" id="ARBA00022840"/>
    </source>
</evidence>
<keyword evidence="2" id="KW-0067">ATP-binding</keyword>
<dbReference type="Gene3D" id="3.30.450.90">
    <property type="match status" value="1"/>
</dbReference>
<dbReference type="PANTHER" id="PTHR30258">
    <property type="entry name" value="TYPE II SECRETION SYSTEM PROTEIN GSPE-RELATED"/>
    <property type="match status" value="1"/>
</dbReference>
<dbReference type="GO" id="GO:0005886">
    <property type="term" value="C:plasma membrane"/>
    <property type="evidence" value="ECO:0007669"/>
    <property type="project" value="TreeGrafter"/>
</dbReference>
<dbReference type="SMART" id="SM00382">
    <property type="entry name" value="AAA"/>
    <property type="match status" value="1"/>
</dbReference>
<feature type="domain" description="Bacterial type II secretion system protein E" evidence="3">
    <location>
        <begin position="298"/>
        <end position="312"/>
    </location>
</feature>